<keyword evidence="5" id="KW-1185">Reference proteome</keyword>
<feature type="signal peptide" evidence="2">
    <location>
        <begin position="1"/>
        <end position="19"/>
    </location>
</feature>
<reference evidence="4 5" key="1">
    <citation type="submission" date="2019-04" db="EMBL/GenBank/DDBJ databases">
        <title>Friends and foes A comparative genomics studyof 23 Aspergillus species from section Flavi.</title>
        <authorList>
            <consortium name="DOE Joint Genome Institute"/>
            <person name="Kjaerbolling I."/>
            <person name="Vesth T."/>
            <person name="Frisvad J.C."/>
            <person name="Nybo J.L."/>
            <person name="Theobald S."/>
            <person name="Kildgaard S."/>
            <person name="Isbrandt T."/>
            <person name="Kuo A."/>
            <person name="Sato A."/>
            <person name="Lyhne E.K."/>
            <person name="Kogle M.E."/>
            <person name="Wiebenga A."/>
            <person name="Kun R.S."/>
            <person name="Lubbers R.J."/>
            <person name="Makela M.R."/>
            <person name="Barry K."/>
            <person name="Chovatia M."/>
            <person name="Clum A."/>
            <person name="Daum C."/>
            <person name="Haridas S."/>
            <person name="He G."/>
            <person name="LaButti K."/>
            <person name="Lipzen A."/>
            <person name="Mondo S."/>
            <person name="Riley R."/>
            <person name="Salamov A."/>
            <person name="Simmons B.A."/>
            <person name="Magnuson J.K."/>
            <person name="Henrissat B."/>
            <person name="Mortensen U.H."/>
            <person name="Larsen T.O."/>
            <person name="Devries R.P."/>
            <person name="Grigoriev I.V."/>
            <person name="Machida M."/>
            <person name="Baker S.E."/>
            <person name="Andersen M.R."/>
        </authorList>
    </citation>
    <scope>NUCLEOTIDE SEQUENCE [LARGE SCALE GENOMIC DNA]</scope>
    <source>
        <strain evidence="4 5">IBT 29228</strain>
    </source>
</reference>
<feature type="compositionally biased region" description="Polar residues" evidence="1">
    <location>
        <begin position="545"/>
        <end position="562"/>
    </location>
</feature>
<evidence type="ECO:0000313" key="5">
    <source>
        <dbReference type="Proteomes" id="UP000326198"/>
    </source>
</evidence>
<sequence>MFLYTVLWLWFLLAAPSQATLEVFQVYHPVQYEGNSGSHCNLNVLLMEHVFASSYGLPYIGYYSPPKCEFDTVKINLTVTSQGRQFDRLALLFLGDTEIFRTSTAEPTADGIVWTYIKDISQYKALLQIPQKLIFDLGNIINDIYTGPFRVTLTAHFSHGGQVSTADLILPISTRKSASNSSSAFTVPGDSTKILYQIPPDTSRAVVSISACGQSTEEFWWSNVFSYDTETFNTTIGELYGYSPFREVQLYVDDILAGIIWPFPIIFTGGVAPGFWRPIVGIDAFDLRQPEIDISPFLSILKDGQPHSFEIKIVGLNVSPNGTATLSNSVGSYWVVTGNIFLYRGDSALGSASSRAEKPYVDAPTPQFKVMRSLVKNQTGGNDSLAYSVVGERALSIRSSEFLWSQNLTYSNFGLFNQQGMSQSTNQHTAGRSTIMALRTSQTSSDVLFEYPLSVNQTYRPTVAGLSIHAWMSRGLNIKAMGVTGISTYTLTSGPSRLRTQQWGEAFYQPTSNSSISFGDTTAVFESNSILGSYQRSVRAVNGSVVSDTNNRDGQLPNSNAQSDHDPFLK</sequence>
<dbReference type="InterPro" id="IPR056948">
    <property type="entry name" value="PNGaseA_N"/>
</dbReference>
<evidence type="ECO:0000256" key="2">
    <source>
        <dbReference type="SAM" id="SignalP"/>
    </source>
</evidence>
<dbReference type="Pfam" id="PF12222">
    <property type="entry name" value="PNGaseA"/>
    <property type="match status" value="1"/>
</dbReference>
<organism evidence="4 5">
    <name type="scientific">Aspergillus bertholletiae</name>
    <dbReference type="NCBI Taxonomy" id="1226010"/>
    <lineage>
        <taxon>Eukaryota</taxon>
        <taxon>Fungi</taxon>
        <taxon>Dikarya</taxon>
        <taxon>Ascomycota</taxon>
        <taxon>Pezizomycotina</taxon>
        <taxon>Eurotiomycetes</taxon>
        <taxon>Eurotiomycetidae</taxon>
        <taxon>Eurotiales</taxon>
        <taxon>Aspergillaceae</taxon>
        <taxon>Aspergillus</taxon>
        <taxon>Aspergillus subgen. Circumdati</taxon>
    </lineage>
</organism>
<dbReference type="EMBL" id="ML736233">
    <property type="protein sequence ID" value="KAE8376834.1"/>
    <property type="molecule type" value="Genomic_DNA"/>
</dbReference>
<evidence type="ECO:0000259" key="3">
    <source>
        <dbReference type="Pfam" id="PF12222"/>
    </source>
</evidence>
<dbReference type="Pfam" id="PF25156">
    <property type="entry name" value="PNGase_A_C"/>
    <property type="match status" value="1"/>
</dbReference>
<dbReference type="OrthoDB" id="1612078at2759"/>
<evidence type="ECO:0000313" key="4">
    <source>
        <dbReference type="EMBL" id="KAE8376834.1"/>
    </source>
</evidence>
<feature type="chain" id="PRO_5024861857" evidence="2">
    <location>
        <begin position="20"/>
        <end position="570"/>
    </location>
</feature>
<name>A0A5N7B410_9EURO</name>
<dbReference type="InterPro" id="IPR021102">
    <property type="entry name" value="PNGase_A"/>
</dbReference>
<feature type="domain" description="Peptide N-acetyl-beta-D-glucosaminyl asparaginase amidase A N-terminal" evidence="3">
    <location>
        <begin position="29"/>
        <end position="349"/>
    </location>
</feature>
<keyword evidence="2" id="KW-0732">Signal</keyword>
<protein>
    <submittedName>
        <fullName evidence="4">Peptide N-acetyl-beta-D-glucosaminyl asparaginase amidase A-domain-containing protein</fullName>
    </submittedName>
</protein>
<proteinExistence type="predicted"/>
<accession>A0A5N7B410</accession>
<gene>
    <name evidence="4" type="ORF">BDV26DRAFT_227967</name>
</gene>
<evidence type="ECO:0000256" key="1">
    <source>
        <dbReference type="SAM" id="MobiDB-lite"/>
    </source>
</evidence>
<feature type="region of interest" description="Disordered" evidence="1">
    <location>
        <begin position="545"/>
        <end position="570"/>
    </location>
</feature>
<dbReference type="Proteomes" id="UP000326198">
    <property type="component" value="Unassembled WGS sequence"/>
</dbReference>
<dbReference type="PANTHER" id="PTHR31104">
    <property type="entry name" value="PEPTIDE-N4-(N-ACETYL-BETA-GLUCOSAMINYL)ASPARAGINE AMIDASE A PROTEIN"/>
    <property type="match status" value="1"/>
</dbReference>
<dbReference type="AlphaFoldDB" id="A0A5N7B410"/>